<accession>H8LN81</accession>
<protein>
    <submittedName>
        <fullName evidence="1">Uncharacterized protein</fullName>
    </submittedName>
</protein>
<evidence type="ECO:0000313" key="1">
    <source>
        <dbReference type="EMBL" id="AFD19316.1"/>
    </source>
</evidence>
<proteinExistence type="predicted"/>
<reference evidence="1 2" key="1">
    <citation type="submission" date="2012-03" db="EMBL/GenBank/DDBJ databases">
        <authorList>
            <person name="Johnson S.L."/>
            <person name="Munk A.C."/>
            <person name="Han S."/>
            <person name="Bruce D.C."/>
            <person name="Dasch G.A."/>
        </authorList>
    </citation>
    <scope>NUCLEOTIDE SEQUENCE [LARGE SCALE GENOMIC DNA]</scope>
    <source>
        <strain evidence="2">D-CWPP (RSB)</strain>
    </source>
</reference>
<organism evidence="1 2">
    <name type="scientific">Rickettsia slovaca str. D-CWPP</name>
    <dbReference type="NCBI Taxonomy" id="1105109"/>
    <lineage>
        <taxon>Bacteria</taxon>
        <taxon>Pseudomonadati</taxon>
        <taxon>Pseudomonadota</taxon>
        <taxon>Alphaproteobacteria</taxon>
        <taxon>Rickettsiales</taxon>
        <taxon>Rickettsiaceae</taxon>
        <taxon>Rickettsieae</taxon>
        <taxon>Rickettsia</taxon>
        <taxon>spotted fever group</taxon>
    </lineage>
</organism>
<dbReference type="AlphaFoldDB" id="H8LN81"/>
<name>H8LN81_RICSL</name>
<dbReference type="KEGG" id="rsw:MC3_01750"/>
<sequence>MLGIFIQTRGILEKVNNLIDSEKIIAKNNKIA</sequence>
<dbReference type="HOGENOM" id="CLU_3391098_0_0_5"/>
<dbReference type="EMBL" id="CP003375">
    <property type="protein sequence ID" value="AFD19316.1"/>
    <property type="molecule type" value="Genomic_DNA"/>
</dbReference>
<dbReference type="Proteomes" id="UP000007592">
    <property type="component" value="Chromosome"/>
</dbReference>
<evidence type="ECO:0000313" key="2">
    <source>
        <dbReference type="Proteomes" id="UP000007592"/>
    </source>
</evidence>
<gene>
    <name evidence="1" type="ORF">MC3_01750</name>
</gene>